<evidence type="ECO:0000256" key="7">
    <source>
        <dbReference type="ARBA" id="ARBA00022741"/>
    </source>
</evidence>
<organism evidence="27 28">
    <name type="scientific">Henosepilachna vigintioctopunctata</name>
    <dbReference type="NCBI Taxonomy" id="420089"/>
    <lineage>
        <taxon>Eukaryota</taxon>
        <taxon>Metazoa</taxon>
        <taxon>Ecdysozoa</taxon>
        <taxon>Arthropoda</taxon>
        <taxon>Hexapoda</taxon>
        <taxon>Insecta</taxon>
        <taxon>Pterygota</taxon>
        <taxon>Neoptera</taxon>
        <taxon>Endopterygota</taxon>
        <taxon>Coleoptera</taxon>
        <taxon>Polyphaga</taxon>
        <taxon>Cucujiformia</taxon>
        <taxon>Coccinelloidea</taxon>
        <taxon>Coccinellidae</taxon>
        <taxon>Epilachninae</taxon>
        <taxon>Epilachnini</taxon>
        <taxon>Henosepilachna</taxon>
    </lineage>
</organism>
<dbReference type="Pfam" id="PF13927">
    <property type="entry name" value="Ig_3"/>
    <property type="match status" value="2"/>
</dbReference>
<keyword evidence="4" id="KW-0597">Phosphoprotein</keyword>
<dbReference type="SUPFAM" id="SSF56112">
    <property type="entry name" value="Protein kinase-like (PK-like)"/>
    <property type="match status" value="1"/>
</dbReference>
<dbReference type="PANTHER" id="PTHR24416:SF600">
    <property type="entry name" value="PDGF- AND VEGF-RECEPTOR RELATED, ISOFORM J"/>
    <property type="match status" value="1"/>
</dbReference>
<dbReference type="PROSITE" id="PS00107">
    <property type="entry name" value="PROTEIN_KINASE_ATP"/>
    <property type="match status" value="1"/>
</dbReference>
<evidence type="ECO:0000313" key="28">
    <source>
        <dbReference type="Proteomes" id="UP001431783"/>
    </source>
</evidence>
<evidence type="ECO:0000256" key="18">
    <source>
        <dbReference type="PIRSR" id="PIRSR000615-1"/>
    </source>
</evidence>
<dbReference type="GO" id="GO:0007169">
    <property type="term" value="P:cell surface receptor protein tyrosine kinase signaling pathway"/>
    <property type="evidence" value="ECO:0007669"/>
    <property type="project" value="InterPro"/>
</dbReference>
<dbReference type="FunFam" id="1.10.510.10:FF:000373">
    <property type="entry name" value="Receptor protein-tyrosine kinase"/>
    <property type="match status" value="1"/>
</dbReference>
<dbReference type="FunFam" id="3.30.200.20:FF:000384">
    <property type="entry name" value="Receptor protein-tyrosine kinase"/>
    <property type="match status" value="1"/>
</dbReference>
<dbReference type="Gene3D" id="3.30.200.20">
    <property type="entry name" value="Phosphorylase Kinase, domain 1"/>
    <property type="match status" value="1"/>
</dbReference>
<dbReference type="InterPro" id="IPR003599">
    <property type="entry name" value="Ig_sub"/>
</dbReference>
<feature type="site" description="Important for interaction with phosphotyrosine-binding proteins" evidence="21">
    <location>
        <position position="1039"/>
    </location>
</feature>
<keyword evidence="10 24" id="KW-1133">Transmembrane helix</keyword>
<dbReference type="InterPro" id="IPR001245">
    <property type="entry name" value="Ser-Thr/Tyr_kinase_cat_dom"/>
</dbReference>
<evidence type="ECO:0000256" key="12">
    <source>
        <dbReference type="ARBA" id="ARBA00023137"/>
    </source>
</evidence>
<evidence type="ECO:0000256" key="2">
    <source>
        <dbReference type="ARBA" id="ARBA00011902"/>
    </source>
</evidence>
<evidence type="ECO:0000256" key="17">
    <source>
        <dbReference type="ARBA" id="ARBA00051243"/>
    </source>
</evidence>
<dbReference type="GO" id="GO:0004714">
    <property type="term" value="F:transmembrane receptor protein tyrosine kinase activity"/>
    <property type="evidence" value="ECO:0007669"/>
    <property type="project" value="UniProtKB-EC"/>
</dbReference>
<dbReference type="InterPro" id="IPR001824">
    <property type="entry name" value="Tyr_kinase_rcpt_3_CS"/>
</dbReference>
<keyword evidence="13" id="KW-1015">Disulfide bond</keyword>
<dbReference type="PIRSF" id="PIRSF000615">
    <property type="entry name" value="TyrPK_CSF1-R"/>
    <property type="match status" value="1"/>
</dbReference>
<dbReference type="GO" id="GO:0046872">
    <property type="term" value="F:metal ion binding"/>
    <property type="evidence" value="ECO:0007669"/>
    <property type="project" value="UniProtKB-KW"/>
</dbReference>
<feature type="domain" description="Ig-like" evidence="26">
    <location>
        <begin position="264"/>
        <end position="352"/>
    </location>
</feature>
<dbReference type="PROSITE" id="PS50011">
    <property type="entry name" value="PROTEIN_KINASE_DOM"/>
    <property type="match status" value="1"/>
</dbReference>
<dbReference type="InterPro" id="IPR008266">
    <property type="entry name" value="Tyr_kinase_AS"/>
</dbReference>
<dbReference type="CDD" id="cd00096">
    <property type="entry name" value="Ig"/>
    <property type="match status" value="2"/>
</dbReference>
<feature type="domain" description="Protein kinase" evidence="25">
    <location>
        <begin position="652"/>
        <end position="1047"/>
    </location>
</feature>
<dbReference type="EC" id="2.7.10.1" evidence="2"/>
<dbReference type="Pfam" id="PF07679">
    <property type="entry name" value="I-set"/>
    <property type="match status" value="2"/>
</dbReference>
<dbReference type="GO" id="GO:0005524">
    <property type="term" value="F:ATP binding"/>
    <property type="evidence" value="ECO:0007669"/>
    <property type="project" value="UniProtKB-UniRule"/>
</dbReference>
<evidence type="ECO:0000256" key="21">
    <source>
        <dbReference type="PIRSR" id="PIRSR000615-4"/>
    </source>
</evidence>
<dbReference type="InterPro" id="IPR017441">
    <property type="entry name" value="Protein_kinase_ATP_BS"/>
</dbReference>
<feature type="binding site" evidence="19">
    <location>
        <position position="899"/>
    </location>
    <ligand>
        <name>ATP</name>
        <dbReference type="ChEBI" id="CHEBI:30616"/>
    </ligand>
</feature>
<evidence type="ECO:0000256" key="16">
    <source>
        <dbReference type="ARBA" id="ARBA00023319"/>
    </source>
</evidence>
<dbReference type="AlphaFoldDB" id="A0AAW1TX84"/>
<feature type="region of interest" description="Disordered" evidence="23">
    <location>
        <begin position="1110"/>
        <end position="1132"/>
    </location>
</feature>
<keyword evidence="5" id="KW-0808">Transferase</keyword>
<accession>A0AAW1TX84</accession>
<evidence type="ECO:0000256" key="4">
    <source>
        <dbReference type="ARBA" id="ARBA00022553"/>
    </source>
</evidence>
<dbReference type="PROSITE" id="PS00240">
    <property type="entry name" value="RECEPTOR_TYR_KIN_III"/>
    <property type="match status" value="1"/>
</dbReference>
<evidence type="ECO:0000259" key="26">
    <source>
        <dbReference type="PROSITE" id="PS50835"/>
    </source>
</evidence>
<evidence type="ECO:0000256" key="22">
    <source>
        <dbReference type="PROSITE-ProRule" id="PRU10141"/>
    </source>
</evidence>
<feature type="domain" description="Ig-like" evidence="26">
    <location>
        <begin position="61"/>
        <end position="156"/>
    </location>
</feature>
<feature type="domain" description="Ig-like" evidence="26">
    <location>
        <begin position="354"/>
        <end position="467"/>
    </location>
</feature>
<dbReference type="PROSITE" id="PS50835">
    <property type="entry name" value="IG_LIKE"/>
    <property type="match status" value="4"/>
</dbReference>
<dbReference type="SUPFAM" id="SSF48726">
    <property type="entry name" value="Immunoglobulin"/>
    <property type="match status" value="5"/>
</dbReference>
<keyword evidence="12" id="KW-0829">Tyrosine-protein kinase</keyword>
<feature type="binding site" evidence="20">
    <location>
        <position position="913"/>
    </location>
    <ligand>
        <name>Mg(2+)</name>
        <dbReference type="ChEBI" id="CHEBI:18420"/>
    </ligand>
</feature>
<gene>
    <name evidence="27" type="ORF">WA026_020752</name>
</gene>
<keyword evidence="20" id="KW-0479">Metal-binding</keyword>
<keyword evidence="3" id="KW-1003">Cell membrane</keyword>
<evidence type="ECO:0000259" key="25">
    <source>
        <dbReference type="PROSITE" id="PS50011"/>
    </source>
</evidence>
<feature type="binding site" evidence="20">
    <location>
        <position position="900"/>
    </location>
    <ligand>
        <name>Mg(2+)</name>
        <dbReference type="ChEBI" id="CHEBI:18420"/>
    </ligand>
</feature>
<evidence type="ECO:0000256" key="14">
    <source>
        <dbReference type="ARBA" id="ARBA00023170"/>
    </source>
</evidence>
<evidence type="ECO:0000256" key="3">
    <source>
        <dbReference type="ARBA" id="ARBA00022475"/>
    </source>
</evidence>
<dbReference type="PROSITE" id="PS00109">
    <property type="entry name" value="PROTEIN_KINASE_TYR"/>
    <property type="match status" value="1"/>
</dbReference>
<dbReference type="InterPro" id="IPR036179">
    <property type="entry name" value="Ig-like_dom_sf"/>
</dbReference>
<dbReference type="SMART" id="SM00408">
    <property type="entry name" value="IGc2"/>
    <property type="match status" value="5"/>
</dbReference>
<dbReference type="InterPro" id="IPR003598">
    <property type="entry name" value="Ig_sub2"/>
</dbReference>
<keyword evidence="11 24" id="KW-0472">Membrane</keyword>
<name>A0AAW1TX84_9CUCU</name>
<dbReference type="InterPro" id="IPR000719">
    <property type="entry name" value="Prot_kinase_dom"/>
</dbReference>
<protein>
    <recommendedName>
        <fullName evidence="2">receptor protein-tyrosine kinase</fullName>
        <ecNumber evidence="2">2.7.10.1</ecNumber>
    </recommendedName>
</protein>
<evidence type="ECO:0000256" key="10">
    <source>
        <dbReference type="ARBA" id="ARBA00022989"/>
    </source>
</evidence>
<evidence type="ECO:0000256" key="8">
    <source>
        <dbReference type="ARBA" id="ARBA00022777"/>
    </source>
</evidence>
<keyword evidence="20" id="KW-0460">Magnesium</keyword>
<keyword evidence="15" id="KW-0325">Glycoprotein</keyword>
<sequence length="1220" mass="139117">MDAFYDESTLFHFDPFVGFITNATNQVEITFFRCVFNRGNRSSEFPVLMEKEPLTHSLAMPYISKLDKKLHNVVGGNVTLKCVVKSQIHTNIRWEVPTHITHSRVNKSQLQRDPKNQDIYYQIITIMNTTVKDSGEYWCRASDNQNHTSANSINITILGDDVHFINLFEENHSYQISAEAGAPSVQWNIIVDAHPEPNFTWLDNRNDVIAIGVNHKYETNLTSTNAFLRIKDIEIQDFGNYTLIAQNMYDTEILVLFLNVTDKPSVQLRTDREYQMLDKPITAMCNVAAYPEPQIYWEFKPCLDESCEFQNLHEINFSQNGLKFISNLTSKFEHSGLIRCFANNSKGEDSRTIPIYVSDVEEGFGILELDDDVLYDREKKEAMVALGDSVTVTCGALVQNFSQEIEWRRNSEVINGSSTKYTLQKSNTKYSNKSILTIHNINHNDTGNYTCWLYNTEDEIRQEINMSHITFNVSKSVPPTLIRSNLNDSMEINFVSQLELICDFRGLPKPTITWYKNNQVFSPSGTRIVTDRNNKRITFKLMKPQDEGTYRCEGTNYLGTRTKEMSLTIKSKTGSKWYLIVIAFLVAIVIAAFIAIYVKDARKKKLEKVLREAGLANFEKGQLENLNPDLGIDDQAELLPYDTKWEFPIINLKLGKQLGAGAFGVVMKGEAKGILLDEEVTTVAVKTVKRNAEHTYIKALASELKIMVHLGKHLNVVNLLGACTKNVAKRELLVIVEYCRFGNLHNYLYRHRENFINQVDPQNGEIDFNVGQDILERSYSLASCKSSFPMKYAALAFRSTSGKSTNSEGKRDSDMCMTGKTESTIVSMSPTTEQMTGDEGMVLSNSSTQPEWRSNYRGDYKDNVRPIATKDLIAWAFQVARGMEYLASRKVLHGDLAARNILLADDNVVKICDFGLAKSMYKNDNYKKNSDGPLPVKWMAIESIRDRVFSTQSDVWSFGIVLWEFFSLARTPYPGMEADERLYAKLVEGYRMSAPEFSTKVVYQMMLDCWSTKPMNRPSFTRLAERLGTMLEDSVRKHYIDLNDPYLVMNTQRLQEGNDYLAMVSSPNFENLSSPQHYMNEMPQSPEYMSMKSPSIFSPRIKDEQVFTFDNKKKKSHSSEENSPELAPMLDGGRTPVCTSPTTPYSFANPTYHLPPDVCNESLKIVEDIVKSVDNYVNMPQNKNLAKEKTKSNPHVKVDEDTKDVHYVNSSSRNWEGIVV</sequence>
<evidence type="ECO:0000256" key="1">
    <source>
        <dbReference type="ARBA" id="ARBA00004251"/>
    </source>
</evidence>
<evidence type="ECO:0000256" key="9">
    <source>
        <dbReference type="ARBA" id="ARBA00022840"/>
    </source>
</evidence>
<evidence type="ECO:0000256" key="23">
    <source>
        <dbReference type="SAM" id="MobiDB-lite"/>
    </source>
</evidence>
<keyword evidence="14" id="KW-0675">Receptor</keyword>
<comment type="subcellular location">
    <subcellularLocation>
        <location evidence="1">Cell membrane</location>
        <topology evidence="1">Single-pass type I membrane protein</topology>
    </subcellularLocation>
</comment>
<dbReference type="GO" id="GO:0043235">
    <property type="term" value="C:receptor complex"/>
    <property type="evidence" value="ECO:0007669"/>
    <property type="project" value="TreeGrafter"/>
</dbReference>
<dbReference type="InterPro" id="IPR050122">
    <property type="entry name" value="RTK"/>
</dbReference>
<evidence type="ECO:0000256" key="20">
    <source>
        <dbReference type="PIRSR" id="PIRSR000615-3"/>
    </source>
</evidence>
<keyword evidence="9 19" id="KW-0067">ATP-binding</keyword>
<comment type="catalytic activity">
    <reaction evidence="17">
        <text>L-tyrosyl-[protein] + ATP = O-phospho-L-tyrosyl-[protein] + ADP + H(+)</text>
        <dbReference type="Rhea" id="RHEA:10596"/>
        <dbReference type="Rhea" id="RHEA-COMP:10136"/>
        <dbReference type="Rhea" id="RHEA-COMP:20101"/>
        <dbReference type="ChEBI" id="CHEBI:15378"/>
        <dbReference type="ChEBI" id="CHEBI:30616"/>
        <dbReference type="ChEBI" id="CHEBI:46858"/>
        <dbReference type="ChEBI" id="CHEBI:61978"/>
        <dbReference type="ChEBI" id="CHEBI:456216"/>
        <dbReference type="EC" id="2.7.10.1"/>
    </reaction>
</comment>
<evidence type="ECO:0000256" key="24">
    <source>
        <dbReference type="SAM" id="Phobius"/>
    </source>
</evidence>
<dbReference type="InterPro" id="IPR011009">
    <property type="entry name" value="Kinase-like_dom_sf"/>
</dbReference>
<dbReference type="EMBL" id="JARQZJ010000015">
    <property type="protein sequence ID" value="KAK9873018.1"/>
    <property type="molecule type" value="Genomic_DNA"/>
</dbReference>
<keyword evidence="28" id="KW-1185">Reference proteome</keyword>
<evidence type="ECO:0000256" key="5">
    <source>
        <dbReference type="ARBA" id="ARBA00022679"/>
    </source>
</evidence>
<feature type="region of interest" description="Disordered" evidence="23">
    <location>
        <begin position="831"/>
        <end position="850"/>
    </location>
</feature>
<evidence type="ECO:0000256" key="6">
    <source>
        <dbReference type="ARBA" id="ARBA00022692"/>
    </source>
</evidence>
<evidence type="ECO:0000313" key="27">
    <source>
        <dbReference type="EMBL" id="KAK9873018.1"/>
    </source>
</evidence>
<dbReference type="InterPro" id="IPR013783">
    <property type="entry name" value="Ig-like_fold"/>
</dbReference>
<comment type="caution">
    <text evidence="27">The sequence shown here is derived from an EMBL/GenBank/DDBJ whole genome shotgun (WGS) entry which is preliminary data.</text>
</comment>
<feature type="domain" description="Ig-like" evidence="26">
    <location>
        <begin position="479"/>
        <end position="568"/>
    </location>
</feature>
<keyword evidence="16" id="KW-0393">Immunoglobulin domain</keyword>
<proteinExistence type="predicted"/>
<evidence type="ECO:0000256" key="15">
    <source>
        <dbReference type="ARBA" id="ARBA00023180"/>
    </source>
</evidence>
<keyword evidence="8" id="KW-0418">Kinase</keyword>
<evidence type="ECO:0000256" key="11">
    <source>
        <dbReference type="ARBA" id="ARBA00023136"/>
    </source>
</evidence>
<feature type="binding site" evidence="19">
    <location>
        <begin position="659"/>
        <end position="666"/>
    </location>
    <ligand>
        <name>ATP</name>
        <dbReference type="ChEBI" id="CHEBI:30616"/>
    </ligand>
</feature>
<dbReference type="GO" id="GO:0005886">
    <property type="term" value="C:plasma membrane"/>
    <property type="evidence" value="ECO:0007669"/>
    <property type="project" value="UniProtKB-SubCell"/>
</dbReference>
<feature type="active site" description="Proton acceptor" evidence="18">
    <location>
        <position position="895"/>
    </location>
</feature>
<feature type="transmembrane region" description="Helical" evidence="24">
    <location>
        <begin position="577"/>
        <end position="598"/>
    </location>
</feature>
<keyword evidence="7 19" id="KW-0547">Nucleotide-binding</keyword>
<evidence type="ECO:0000256" key="13">
    <source>
        <dbReference type="ARBA" id="ARBA00023157"/>
    </source>
</evidence>
<dbReference type="Pfam" id="PF07714">
    <property type="entry name" value="PK_Tyr_Ser-Thr"/>
    <property type="match status" value="1"/>
</dbReference>
<feature type="binding site" evidence="19 22">
    <location>
        <position position="686"/>
    </location>
    <ligand>
        <name>ATP</name>
        <dbReference type="ChEBI" id="CHEBI:30616"/>
    </ligand>
</feature>
<dbReference type="Gene3D" id="2.60.40.10">
    <property type="entry name" value="Immunoglobulins"/>
    <property type="match status" value="5"/>
</dbReference>
<reference evidence="27 28" key="1">
    <citation type="submission" date="2023-03" db="EMBL/GenBank/DDBJ databases">
        <title>Genome insight into feeding habits of ladybird beetles.</title>
        <authorList>
            <person name="Li H.-S."/>
            <person name="Huang Y.-H."/>
            <person name="Pang H."/>
        </authorList>
    </citation>
    <scope>NUCLEOTIDE SEQUENCE [LARGE SCALE GENOMIC DNA]</scope>
    <source>
        <strain evidence="27">SYSU_2023b</strain>
        <tissue evidence="27">Whole body</tissue>
    </source>
</reference>
<keyword evidence="6 24" id="KW-0812">Transmembrane</keyword>
<dbReference type="SMART" id="SM00409">
    <property type="entry name" value="IG"/>
    <property type="match status" value="5"/>
</dbReference>
<dbReference type="PANTHER" id="PTHR24416">
    <property type="entry name" value="TYROSINE-PROTEIN KINASE RECEPTOR"/>
    <property type="match status" value="1"/>
</dbReference>
<dbReference type="Proteomes" id="UP001431783">
    <property type="component" value="Unassembled WGS sequence"/>
</dbReference>
<dbReference type="InterPro" id="IPR013098">
    <property type="entry name" value="Ig_I-set"/>
</dbReference>
<dbReference type="Gene3D" id="1.10.510.10">
    <property type="entry name" value="Transferase(Phosphotransferase) domain 1"/>
    <property type="match status" value="1"/>
</dbReference>
<dbReference type="InterPro" id="IPR007110">
    <property type="entry name" value="Ig-like_dom"/>
</dbReference>
<evidence type="ECO:0000256" key="19">
    <source>
        <dbReference type="PIRSR" id="PIRSR000615-2"/>
    </source>
</evidence>